<feature type="compositionally biased region" description="Basic residues" evidence="1">
    <location>
        <begin position="1"/>
        <end position="14"/>
    </location>
</feature>
<evidence type="ECO:0000313" key="2">
    <source>
        <dbReference type="EMBL" id="OAS25106.1"/>
    </source>
</evidence>
<dbReference type="STRING" id="427683.A5481_11480"/>
<organism evidence="2 3">
    <name type="scientific">Methylobacterium platani</name>
    <dbReference type="NCBI Taxonomy" id="427683"/>
    <lineage>
        <taxon>Bacteria</taxon>
        <taxon>Pseudomonadati</taxon>
        <taxon>Pseudomonadota</taxon>
        <taxon>Alphaproteobacteria</taxon>
        <taxon>Hyphomicrobiales</taxon>
        <taxon>Methylobacteriaceae</taxon>
        <taxon>Methylobacterium</taxon>
    </lineage>
</organism>
<evidence type="ECO:0000313" key="3">
    <source>
        <dbReference type="Proteomes" id="UP000078316"/>
    </source>
</evidence>
<dbReference type="AlphaFoldDB" id="A0A179SDR1"/>
<dbReference type="OrthoDB" id="8445172at2"/>
<gene>
    <name evidence="2" type="ORF">A5481_11480</name>
</gene>
<sequence length="148" mass="15834">MQHRRSGTKGSRRRNPQDYAETERLVREALAEGASVTFEDLQDYGLTPTLDAFCQEHGLSYLRAWCARSGVFDAGVRHWRPGLASPAAELADDGGEPVMTLAALRNAHAAGETLPEILARLEQAVPATIPPLTLAPTEAEGASVQAAA</sequence>
<name>A0A179SDR1_9HYPH</name>
<reference evidence="2 3" key="1">
    <citation type="submission" date="2016-04" db="EMBL/GenBank/DDBJ databases">
        <authorList>
            <person name="Evans L.H."/>
            <person name="Alamgir A."/>
            <person name="Owens N."/>
            <person name="Weber N.D."/>
            <person name="Virtaneva K."/>
            <person name="Barbian K."/>
            <person name="Babar A."/>
            <person name="Rosenke K."/>
        </authorList>
    </citation>
    <scope>NUCLEOTIDE SEQUENCE [LARGE SCALE GENOMIC DNA]</scope>
    <source>
        <strain evidence="2 3">PMB02</strain>
    </source>
</reference>
<feature type="region of interest" description="Disordered" evidence="1">
    <location>
        <begin position="1"/>
        <end position="21"/>
    </location>
</feature>
<protein>
    <submittedName>
        <fullName evidence="2">Uncharacterized protein</fullName>
    </submittedName>
</protein>
<proteinExistence type="predicted"/>
<comment type="caution">
    <text evidence="2">The sequence shown here is derived from an EMBL/GenBank/DDBJ whole genome shotgun (WGS) entry which is preliminary data.</text>
</comment>
<dbReference type="Proteomes" id="UP000078316">
    <property type="component" value="Unassembled WGS sequence"/>
</dbReference>
<dbReference type="RefSeq" id="WP_053082242.1">
    <property type="nucleotide sequence ID" value="NZ_LWHQ01000019.1"/>
</dbReference>
<accession>A0A179SDR1</accession>
<evidence type="ECO:0000256" key="1">
    <source>
        <dbReference type="SAM" id="MobiDB-lite"/>
    </source>
</evidence>
<dbReference type="EMBL" id="LWHQ01000019">
    <property type="protein sequence ID" value="OAS25106.1"/>
    <property type="molecule type" value="Genomic_DNA"/>
</dbReference>